<dbReference type="Proteomes" id="UP000195152">
    <property type="component" value="Unassembled WGS sequence"/>
</dbReference>
<accession>A0A242WA94</accession>
<sequence length="104" mass="12277">MDMRAYQVSDGEYSRIFFAETAGQARNFGKCEFGIDFIDVEVRRAKWADQYKHENSIPKQVYLKNGWWWECRCGTPQYEESAIVIRDIVYCENCKEKADIKKSS</sequence>
<dbReference type="AlphaFoldDB" id="A0A242WA94"/>
<evidence type="ECO:0000313" key="1">
    <source>
        <dbReference type="EMBL" id="OTW50724.1"/>
    </source>
</evidence>
<name>A0A242WA94_BACTU</name>
<gene>
    <name evidence="1" type="ORF">BK699_09215</name>
</gene>
<reference evidence="1 2" key="1">
    <citation type="submission" date="2016-10" db="EMBL/GenBank/DDBJ databases">
        <title>Comparative genomics of Bacillus thuringiensis reveals a path to pathogens against multiple invertebrate hosts.</title>
        <authorList>
            <person name="Zheng J."/>
            <person name="Gao Q."/>
            <person name="Liu H."/>
            <person name="Peng D."/>
            <person name="Ruan L."/>
            <person name="Sun M."/>
        </authorList>
    </citation>
    <scope>NUCLEOTIDE SEQUENCE [LARGE SCALE GENOMIC DNA]</scope>
    <source>
        <strain evidence="1">BGSC 4AC1</strain>
    </source>
</reference>
<organism evidence="1 2">
    <name type="scientific">Bacillus thuringiensis serovar mexicanensis</name>
    <dbReference type="NCBI Taxonomy" id="180868"/>
    <lineage>
        <taxon>Bacteria</taxon>
        <taxon>Bacillati</taxon>
        <taxon>Bacillota</taxon>
        <taxon>Bacilli</taxon>
        <taxon>Bacillales</taxon>
        <taxon>Bacillaceae</taxon>
        <taxon>Bacillus</taxon>
        <taxon>Bacillus cereus group</taxon>
    </lineage>
</organism>
<proteinExistence type="predicted"/>
<comment type="caution">
    <text evidence="1">The sequence shown here is derived from an EMBL/GenBank/DDBJ whole genome shotgun (WGS) entry which is preliminary data.</text>
</comment>
<evidence type="ECO:0000313" key="2">
    <source>
        <dbReference type="Proteomes" id="UP000195152"/>
    </source>
</evidence>
<dbReference type="EMBL" id="NFCF01000063">
    <property type="protein sequence ID" value="OTW50724.1"/>
    <property type="molecule type" value="Genomic_DNA"/>
</dbReference>
<protein>
    <submittedName>
        <fullName evidence="1">Uncharacterized protein</fullName>
    </submittedName>
</protein>